<protein>
    <submittedName>
        <fullName evidence="1">Uncharacterized protein</fullName>
    </submittedName>
</protein>
<sequence>MKKIITFAILILALLAVPAMAAKQVYVFYETAAPFSGYIRFTGRVDMSQVSDGSTLKERLAALLTEYSSSAYYLFPLGTPVDPETQKFDAATSSLVPLDPGDITPTMAQETKHNDATAELTLNDLAGKSYADVETWIDTQVTDMASARAVLKKMAKIILAMLKKGDWSD</sequence>
<evidence type="ECO:0000313" key="1">
    <source>
        <dbReference type="EMBL" id="KKM18438.1"/>
    </source>
</evidence>
<accession>A0A0F9K8L0</accession>
<dbReference type="AlphaFoldDB" id="A0A0F9K8L0"/>
<name>A0A0F9K8L0_9ZZZZ</name>
<reference evidence="1" key="1">
    <citation type="journal article" date="2015" name="Nature">
        <title>Complex archaea that bridge the gap between prokaryotes and eukaryotes.</title>
        <authorList>
            <person name="Spang A."/>
            <person name="Saw J.H."/>
            <person name="Jorgensen S.L."/>
            <person name="Zaremba-Niedzwiedzka K."/>
            <person name="Martijn J."/>
            <person name="Lind A.E."/>
            <person name="van Eijk R."/>
            <person name="Schleper C."/>
            <person name="Guy L."/>
            <person name="Ettema T.J."/>
        </authorList>
    </citation>
    <scope>NUCLEOTIDE SEQUENCE</scope>
</reference>
<organism evidence="1">
    <name type="scientific">marine sediment metagenome</name>
    <dbReference type="NCBI Taxonomy" id="412755"/>
    <lineage>
        <taxon>unclassified sequences</taxon>
        <taxon>metagenomes</taxon>
        <taxon>ecological metagenomes</taxon>
    </lineage>
</organism>
<comment type="caution">
    <text evidence="1">The sequence shown here is derived from an EMBL/GenBank/DDBJ whole genome shotgun (WGS) entry which is preliminary data.</text>
</comment>
<proteinExistence type="predicted"/>
<gene>
    <name evidence="1" type="ORF">LCGC14_1665660</name>
</gene>
<dbReference type="EMBL" id="LAZR01014221">
    <property type="protein sequence ID" value="KKM18438.1"/>
    <property type="molecule type" value="Genomic_DNA"/>
</dbReference>